<dbReference type="PANTHER" id="PTHR43977">
    <property type="entry name" value="STRUCTURAL MAINTENANCE OF CHROMOSOMES PROTEIN 3"/>
    <property type="match status" value="1"/>
</dbReference>
<organism evidence="8 9">
    <name type="scientific">Tumebacillus lacus</name>
    <dbReference type="NCBI Taxonomy" id="2995335"/>
    <lineage>
        <taxon>Bacteria</taxon>
        <taxon>Bacillati</taxon>
        <taxon>Bacillota</taxon>
        <taxon>Bacilli</taxon>
        <taxon>Bacillales</taxon>
        <taxon>Alicyclobacillaceae</taxon>
        <taxon>Tumebacillus</taxon>
    </lineage>
</organism>
<dbReference type="SUPFAM" id="SSF57997">
    <property type="entry name" value="Tropomyosin"/>
    <property type="match status" value="1"/>
</dbReference>
<dbReference type="HAMAP" id="MF_01894">
    <property type="entry name" value="Smc_prok"/>
    <property type="match status" value="1"/>
</dbReference>
<dbReference type="SUPFAM" id="SSF75553">
    <property type="entry name" value="Smc hinge domain"/>
    <property type="match status" value="1"/>
</dbReference>
<dbReference type="Gene3D" id="3.30.70.1620">
    <property type="match status" value="1"/>
</dbReference>
<dbReference type="Pfam" id="PF06470">
    <property type="entry name" value="SMC_hinge"/>
    <property type="match status" value="1"/>
</dbReference>
<dbReference type="PIRSF" id="PIRSF005719">
    <property type="entry name" value="SMC"/>
    <property type="match status" value="1"/>
</dbReference>
<dbReference type="InterPro" id="IPR036277">
    <property type="entry name" value="SMC_hinge_sf"/>
</dbReference>
<comment type="similarity">
    <text evidence="6">Belongs to the SMC family.</text>
</comment>
<gene>
    <name evidence="6 8" type="primary">smc</name>
    <name evidence="8" type="ORF">OS242_00545</name>
</gene>
<feature type="coiled-coil region" evidence="6">
    <location>
        <begin position="262"/>
        <end position="414"/>
    </location>
</feature>
<sequence length="1192" mass="134308">MYLKRIEAVGFKSFADRTELEFVPGVTAVVGPNGSGKSNISDAIRWVLGEQSAKSLRGAKMEDVIFAGTDKRKPVNYCEVSLTLDNSQRELDLDYNEVTVTRRVYRSGDSEYMINKQSCRLKDITEMFMDTGLGKEAYSIIGQGRIEEILSTKSEDRRGIFEEAAGIVKYKARKKEAEKKLDETTANLIRIGDLVGELEVQIGPMQEQAEVAKAYKELKSELERYEVALYVHDIEDLHGRWTAGTKEGQTLQSEQVGQSAFVSTLEADYEKWRLELAQVEQAIEGAQTALVEVVQEFEKAEGRREVLRERRRNLTAGRDDLAAVLAKLEKEIALTQEQRTVEQEKAEALYTEIHRWRRELEEKMNVARGFLDRAEREAEVERLKSDLIEKLNDSASKRNELKNIEATLEMLARRVGRQTDDERDLLERAKAIRQALDESEQSRQEEAARESEVGERLTALRAQLQAGSGEQEKRSQVLRSWQTEQASHRSRLELLRDMEAQYGGYQVGVRNVLQASGKGHLDGVCGAVAELVQVPREYELAMETALGGAMQNVVVLSEKAGRDAIHYLKQSGGGRATFMPLDVMRGRSLSKPERMAVEGHKGYVGLASELVGCEAQYRPIVDNLLGSVVVAKTIADANALARLLQYRVRIVTLEGDVVNPGGSMSGGSVQKKGTSLLGRTREIEEMEEKLKAMNQKIADAQRVYEQTGQMLSRAADEIEHLAREQEQRRAALYQHESSVRELQVQLKGVEERLELVTLELAQYRSEEKDHTQKGERVAAALTHLDAEVTTMQTNVDELQATLREQQTVAADVNEEVTAFKVKLATMESEHAGLKENVQRLDARLSELTAELSARQGENGTIEERLRETESELTVAESLLQNFEEHRQAAEQKLESHREKKWDVSRQMGDLEQKLREGRILLKAIEDKVRTNEVKTGRLDVELNNALNKLSEEYHISFEYAKERYPLPEELAVTKQRVGEFRRKIASLGDVNLGAIEEHARMGERLEYLTTQRDDLSKAIEQLYEVIGDIDEEMSKRFNETFYQIREQFTDVFVALFGGGRADLILAEPDRPLTTGIDVVAQPPGKKLQNLQLLSGGERALTALALLFAILRIKPVPFCVLDEVEAALDEANVARYAKYLREFSSMTQFIVVTHRKGTMEGADVLYGVTMQESGVSKIVSVRLVDEAVEMMSS</sequence>
<dbReference type="Gene3D" id="3.40.50.300">
    <property type="entry name" value="P-loop containing nucleotide triphosphate hydrolases"/>
    <property type="match status" value="2"/>
</dbReference>
<evidence type="ECO:0000259" key="7">
    <source>
        <dbReference type="SMART" id="SM00968"/>
    </source>
</evidence>
<protein>
    <recommendedName>
        <fullName evidence="6">Chromosome partition protein Smc</fullName>
    </recommendedName>
</protein>
<comment type="subcellular location">
    <subcellularLocation>
        <location evidence="6">Cytoplasm</location>
    </subcellularLocation>
</comment>
<feature type="coiled-coil region" evidence="6">
    <location>
        <begin position="676"/>
        <end position="703"/>
    </location>
</feature>
<dbReference type="Gene3D" id="1.10.287.1490">
    <property type="match status" value="1"/>
</dbReference>
<dbReference type="InterPro" id="IPR011890">
    <property type="entry name" value="SMC_prok"/>
</dbReference>
<evidence type="ECO:0000256" key="6">
    <source>
        <dbReference type="HAMAP-Rule" id="MF_01894"/>
    </source>
</evidence>
<evidence type="ECO:0000256" key="4">
    <source>
        <dbReference type="ARBA" id="ARBA00023054"/>
    </source>
</evidence>
<evidence type="ECO:0000256" key="1">
    <source>
        <dbReference type="ARBA" id="ARBA00022490"/>
    </source>
</evidence>
<evidence type="ECO:0000256" key="2">
    <source>
        <dbReference type="ARBA" id="ARBA00022741"/>
    </source>
</evidence>
<dbReference type="InterPro" id="IPR003395">
    <property type="entry name" value="RecF/RecN/SMC_N"/>
</dbReference>
<dbReference type="InterPro" id="IPR024704">
    <property type="entry name" value="SMC"/>
</dbReference>
<dbReference type="NCBIfam" id="TIGR02168">
    <property type="entry name" value="SMC_prok_B"/>
    <property type="match status" value="1"/>
</dbReference>
<evidence type="ECO:0000256" key="3">
    <source>
        <dbReference type="ARBA" id="ARBA00022840"/>
    </source>
</evidence>
<proteinExistence type="inferred from homology"/>
<dbReference type="InterPro" id="IPR010935">
    <property type="entry name" value="SMC_hinge"/>
</dbReference>
<reference evidence="8 9" key="1">
    <citation type="submission" date="2022-11" db="EMBL/GenBank/DDBJ databases">
        <title>Study of microbial diversity in lake waters.</title>
        <authorList>
            <person name="Zhang J."/>
        </authorList>
    </citation>
    <scope>NUCLEOTIDE SEQUENCE [LARGE SCALE GENOMIC DNA]</scope>
    <source>
        <strain evidence="8 9">DT12</strain>
    </source>
</reference>
<keyword evidence="1 6" id="KW-0963">Cytoplasm</keyword>
<evidence type="ECO:0000256" key="5">
    <source>
        <dbReference type="ARBA" id="ARBA00023125"/>
    </source>
</evidence>
<dbReference type="Gene3D" id="1.20.1060.20">
    <property type="match status" value="1"/>
</dbReference>
<comment type="domain">
    <text evidence="6">Contains large globular domains required for ATP hydrolysis at each terminus and a third globular domain forming a flexible hinge near the middle of the molecule. These domains are separated by coiled-coil structures.</text>
</comment>
<evidence type="ECO:0000313" key="9">
    <source>
        <dbReference type="Proteomes" id="UP001208017"/>
    </source>
</evidence>
<keyword evidence="3 6" id="KW-0067">ATP-binding</keyword>
<dbReference type="EMBL" id="JAPMLT010000001">
    <property type="protein sequence ID" value="MCX7568461.1"/>
    <property type="molecule type" value="Genomic_DNA"/>
</dbReference>
<dbReference type="InterPro" id="IPR027417">
    <property type="entry name" value="P-loop_NTPase"/>
</dbReference>
<evidence type="ECO:0000313" key="8">
    <source>
        <dbReference type="EMBL" id="MCX7568461.1"/>
    </source>
</evidence>
<keyword evidence="2 6" id="KW-0547">Nucleotide-binding</keyword>
<dbReference type="CDD" id="cd03278">
    <property type="entry name" value="ABC_SMC_barmotin"/>
    <property type="match status" value="1"/>
</dbReference>
<dbReference type="Proteomes" id="UP001208017">
    <property type="component" value="Unassembled WGS sequence"/>
</dbReference>
<comment type="subunit">
    <text evidence="6">Homodimer.</text>
</comment>
<keyword evidence="4 6" id="KW-0175">Coiled coil</keyword>
<feature type="binding site" evidence="6">
    <location>
        <begin position="32"/>
        <end position="39"/>
    </location>
    <ligand>
        <name>ATP</name>
        <dbReference type="ChEBI" id="CHEBI:30616"/>
    </ligand>
</feature>
<comment type="function">
    <text evidence="6">Required for chromosome condensation and partitioning.</text>
</comment>
<keyword evidence="9" id="KW-1185">Reference proteome</keyword>
<comment type="caution">
    <text evidence="8">The sequence shown here is derived from an EMBL/GenBank/DDBJ whole genome shotgun (WGS) entry which is preliminary data.</text>
</comment>
<feature type="domain" description="SMC hinge" evidence="7">
    <location>
        <begin position="522"/>
        <end position="641"/>
    </location>
</feature>
<accession>A0ABT3WYS7</accession>
<keyword evidence="5 6" id="KW-0238">DNA-binding</keyword>
<feature type="coiled-coil region" evidence="6">
    <location>
        <begin position="167"/>
        <end position="228"/>
    </location>
</feature>
<name>A0ABT3WYS7_9BACL</name>
<dbReference type="SUPFAM" id="SSF52540">
    <property type="entry name" value="P-loop containing nucleoside triphosphate hydrolases"/>
    <property type="match status" value="1"/>
</dbReference>
<dbReference type="SMART" id="SM00968">
    <property type="entry name" value="SMC_hinge"/>
    <property type="match status" value="1"/>
</dbReference>
<feature type="coiled-coil region" evidence="6">
    <location>
        <begin position="732"/>
        <end position="927"/>
    </location>
</feature>
<dbReference type="RefSeq" id="WP_267149707.1">
    <property type="nucleotide sequence ID" value="NZ_JAPMLT010000001.1"/>
</dbReference>
<dbReference type="Pfam" id="PF02463">
    <property type="entry name" value="SMC_N"/>
    <property type="match status" value="1"/>
</dbReference>